<dbReference type="GO" id="GO:0005829">
    <property type="term" value="C:cytosol"/>
    <property type="evidence" value="ECO:0007669"/>
    <property type="project" value="TreeGrafter"/>
</dbReference>
<dbReference type="InterPro" id="IPR000847">
    <property type="entry name" value="LysR_HTH_N"/>
</dbReference>
<keyword evidence="4" id="KW-0804">Transcription</keyword>
<dbReference type="Gene3D" id="1.10.10.10">
    <property type="entry name" value="Winged helix-like DNA-binding domain superfamily/Winged helix DNA-binding domain"/>
    <property type="match status" value="1"/>
</dbReference>
<evidence type="ECO:0000259" key="5">
    <source>
        <dbReference type="PROSITE" id="PS50931"/>
    </source>
</evidence>
<name>A0A7X3CSX2_9BACL</name>
<dbReference type="RefSeq" id="WP_155615092.1">
    <property type="nucleotide sequence ID" value="NZ_WNZX01000013.1"/>
</dbReference>
<feature type="domain" description="HTH lysR-type" evidence="5">
    <location>
        <begin position="1"/>
        <end position="58"/>
    </location>
</feature>
<evidence type="ECO:0000256" key="2">
    <source>
        <dbReference type="ARBA" id="ARBA00023015"/>
    </source>
</evidence>
<evidence type="ECO:0000256" key="4">
    <source>
        <dbReference type="ARBA" id="ARBA00023163"/>
    </source>
</evidence>
<dbReference type="InterPro" id="IPR005119">
    <property type="entry name" value="LysR_subst-bd"/>
</dbReference>
<dbReference type="Pfam" id="PF00126">
    <property type="entry name" value="HTH_1"/>
    <property type="match status" value="1"/>
</dbReference>
<dbReference type="SUPFAM" id="SSF46785">
    <property type="entry name" value="Winged helix' DNA-binding domain"/>
    <property type="match status" value="1"/>
</dbReference>
<dbReference type="FunFam" id="1.10.10.10:FF:000001">
    <property type="entry name" value="LysR family transcriptional regulator"/>
    <property type="match status" value="1"/>
</dbReference>
<proteinExistence type="inferred from homology"/>
<dbReference type="PROSITE" id="PS50931">
    <property type="entry name" value="HTH_LYSR"/>
    <property type="match status" value="1"/>
</dbReference>
<protein>
    <submittedName>
        <fullName evidence="6">LysR family transcriptional regulator</fullName>
    </submittedName>
</protein>
<dbReference type="Pfam" id="PF03466">
    <property type="entry name" value="LysR_substrate"/>
    <property type="match status" value="1"/>
</dbReference>
<dbReference type="SUPFAM" id="SSF53850">
    <property type="entry name" value="Periplasmic binding protein-like II"/>
    <property type="match status" value="1"/>
</dbReference>
<accession>A0A7X3CSX2</accession>
<comment type="caution">
    <text evidence="6">The sequence shown here is derived from an EMBL/GenBank/DDBJ whole genome shotgun (WGS) entry which is preliminary data.</text>
</comment>
<sequence length="297" mass="33797">MEFLQLQYFQTVARLEHITKAAEELQIAQPSLSKTIARLEADLGVPLFDRRGRQVRLNAYGKAFLARVEKAFMELNEGKRELQDLAGLHRGSITLAVSIPRILPELLGSFLTRYPHVHLRQFIESTSSMKRLLDQGDIDFCISSIPIQGPDVEWKPLMTEEVFLLVPPGHRLAKRESIDLIEVKDESFISMNAGFGFRDLTDDFCREAGFVPTISFEGDEPDIIGKLVEQGLGVAFTPALSLSRISRPTLKRLRIRKPVCQRTIGLGWSNRRYLSQAAHHFQKFVADYFKKISTERL</sequence>
<dbReference type="PRINTS" id="PR00039">
    <property type="entry name" value="HTHLYSR"/>
</dbReference>
<dbReference type="PANTHER" id="PTHR30419:SF28">
    <property type="entry name" value="HTH-TYPE TRANSCRIPTIONAL REGULATOR BSDA"/>
    <property type="match status" value="1"/>
</dbReference>
<evidence type="ECO:0000313" key="7">
    <source>
        <dbReference type="Proteomes" id="UP000450917"/>
    </source>
</evidence>
<keyword evidence="7" id="KW-1185">Reference proteome</keyword>
<reference evidence="6 7" key="1">
    <citation type="submission" date="2019-11" db="EMBL/GenBank/DDBJ databases">
        <title>Draft genome sequences of five Paenibacillus species of dairy origin.</title>
        <authorList>
            <person name="Olajide A.M."/>
            <person name="Chen S."/>
            <person name="Lapointe G."/>
        </authorList>
    </citation>
    <scope>NUCLEOTIDE SEQUENCE [LARGE SCALE GENOMIC DNA]</scope>
    <source>
        <strain evidence="6 7">2CS3</strain>
    </source>
</reference>
<dbReference type="AlphaFoldDB" id="A0A7X3CSX2"/>
<dbReference type="InterPro" id="IPR036388">
    <property type="entry name" value="WH-like_DNA-bd_sf"/>
</dbReference>
<comment type="similarity">
    <text evidence="1">Belongs to the LysR transcriptional regulatory family.</text>
</comment>
<gene>
    <name evidence="6" type="ORF">GNP93_16310</name>
</gene>
<dbReference type="Gene3D" id="3.40.190.290">
    <property type="match status" value="1"/>
</dbReference>
<evidence type="ECO:0000256" key="3">
    <source>
        <dbReference type="ARBA" id="ARBA00023125"/>
    </source>
</evidence>
<dbReference type="GO" id="GO:0003700">
    <property type="term" value="F:DNA-binding transcription factor activity"/>
    <property type="evidence" value="ECO:0007669"/>
    <property type="project" value="InterPro"/>
</dbReference>
<dbReference type="Proteomes" id="UP000450917">
    <property type="component" value="Unassembled WGS sequence"/>
</dbReference>
<dbReference type="EMBL" id="WNZX01000013">
    <property type="protein sequence ID" value="MUG72235.1"/>
    <property type="molecule type" value="Genomic_DNA"/>
</dbReference>
<organism evidence="6 7">
    <name type="scientific">Paenibacillus validus</name>
    <dbReference type="NCBI Taxonomy" id="44253"/>
    <lineage>
        <taxon>Bacteria</taxon>
        <taxon>Bacillati</taxon>
        <taxon>Bacillota</taxon>
        <taxon>Bacilli</taxon>
        <taxon>Bacillales</taxon>
        <taxon>Paenibacillaceae</taxon>
        <taxon>Paenibacillus</taxon>
    </lineage>
</organism>
<keyword evidence="3" id="KW-0238">DNA-binding</keyword>
<dbReference type="PANTHER" id="PTHR30419">
    <property type="entry name" value="HTH-TYPE TRANSCRIPTIONAL REGULATOR YBHD"/>
    <property type="match status" value="1"/>
</dbReference>
<evidence type="ECO:0000313" key="6">
    <source>
        <dbReference type="EMBL" id="MUG72235.1"/>
    </source>
</evidence>
<dbReference type="GO" id="GO:0003677">
    <property type="term" value="F:DNA binding"/>
    <property type="evidence" value="ECO:0007669"/>
    <property type="project" value="UniProtKB-KW"/>
</dbReference>
<dbReference type="InterPro" id="IPR050950">
    <property type="entry name" value="HTH-type_LysR_regulators"/>
</dbReference>
<dbReference type="InterPro" id="IPR036390">
    <property type="entry name" value="WH_DNA-bd_sf"/>
</dbReference>
<keyword evidence="2" id="KW-0805">Transcription regulation</keyword>
<evidence type="ECO:0000256" key="1">
    <source>
        <dbReference type="ARBA" id="ARBA00009437"/>
    </source>
</evidence>